<sequence length="320" mass="37077">MGSSSSKKDAPNDNYSEEERLAYQMLETVQYFATRTKPARTGDVDASFISDPELRLIYEDLVHVTSPYWDTETSKDLLDELPDEDIRHIISLRNDIELLRSKLAIPPPLRPLAEKMLLFFGDTLFPYTVPLRKEYDGTDALGLIEAVLFGYAFGQSYTPPMLGLLERWDKGMVRPAYVQILEAVLDAYMDELRGMVRRREPYERIEWVGLNVANQLRFFFISERFRSDRMEKALLGYLQDDGVDMEVARGVWKATERFREECKAFQMQVEDSPTAEEEEREYFKKIARHADLPGSGIDISTYSFYWEPIVRRARAASGEV</sequence>
<protein>
    <submittedName>
        <fullName evidence="1">Uncharacterized protein</fullName>
    </submittedName>
</protein>
<evidence type="ECO:0000313" key="1">
    <source>
        <dbReference type="EMBL" id="RPA86420.1"/>
    </source>
</evidence>
<dbReference type="AlphaFoldDB" id="A0A3N4IQD1"/>
<proteinExistence type="predicted"/>
<keyword evidence="2" id="KW-1185">Reference proteome</keyword>
<dbReference type="Proteomes" id="UP000275078">
    <property type="component" value="Unassembled WGS sequence"/>
</dbReference>
<reference evidence="1 2" key="1">
    <citation type="journal article" date="2018" name="Nat. Ecol. Evol.">
        <title>Pezizomycetes genomes reveal the molecular basis of ectomycorrhizal truffle lifestyle.</title>
        <authorList>
            <person name="Murat C."/>
            <person name="Payen T."/>
            <person name="Noel B."/>
            <person name="Kuo A."/>
            <person name="Morin E."/>
            <person name="Chen J."/>
            <person name="Kohler A."/>
            <person name="Krizsan K."/>
            <person name="Balestrini R."/>
            <person name="Da Silva C."/>
            <person name="Montanini B."/>
            <person name="Hainaut M."/>
            <person name="Levati E."/>
            <person name="Barry K.W."/>
            <person name="Belfiori B."/>
            <person name="Cichocki N."/>
            <person name="Clum A."/>
            <person name="Dockter R.B."/>
            <person name="Fauchery L."/>
            <person name="Guy J."/>
            <person name="Iotti M."/>
            <person name="Le Tacon F."/>
            <person name="Lindquist E.A."/>
            <person name="Lipzen A."/>
            <person name="Malagnac F."/>
            <person name="Mello A."/>
            <person name="Molinier V."/>
            <person name="Miyauchi S."/>
            <person name="Poulain J."/>
            <person name="Riccioni C."/>
            <person name="Rubini A."/>
            <person name="Sitrit Y."/>
            <person name="Splivallo R."/>
            <person name="Traeger S."/>
            <person name="Wang M."/>
            <person name="Zifcakova L."/>
            <person name="Wipf D."/>
            <person name="Zambonelli A."/>
            <person name="Paolocci F."/>
            <person name="Nowrousian M."/>
            <person name="Ottonello S."/>
            <person name="Baldrian P."/>
            <person name="Spatafora J.W."/>
            <person name="Henrissat B."/>
            <person name="Nagy L.G."/>
            <person name="Aury J.M."/>
            <person name="Wincker P."/>
            <person name="Grigoriev I.V."/>
            <person name="Bonfante P."/>
            <person name="Martin F.M."/>
        </authorList>
    </citation>
    <scope>NUCLEOTIDE SEQUENCE [LARGE SCALE GENOMIC DNA]</scope>
    <source>
        <strain evidence="1 2">RN42</strain>
    </source>
</reference>
<gene>
    <name evidence="1" type="ORF">BJ508DRAFT_358045</name>
</gene>
<accession>A0A3N4IQD1</accession>
<dbReference type="EMBL" id="ML119649">
    <property type="protein sequence ID" value="RPA86420.1"/>
    <property type="molecule type" value="Genomic_DNA"/>
</dbReference>
<organism evidence="1 2">
    <name type="scientific">Ascobolus immersus RN42</name>
    <dbReference type="NCBI Taxonomy" id="1160509"/>
    <lineage>
        <taxon>Eukaryota</taxon>
        <taxon>Fungi</taxon>
        <taxon>Dikarya</taxon>
        <taxon>Ascomycota</taxon>
        <taxon>Pezizomycotina</taxon>
        <taxon>Pezizomycetes</taxon>
        <taxon>Pezizales</taxon>
        <taxon>Ascobolaceae</taxon>
        <taxon>Ascobolus</taxon>
    </lineage>
</organism>
<evidence type="ECO:0000313" key="2">
    <source>
        <dbReference type="Proteomes" id="UP000275078"/>
    </source>
</evidence>
<name>A0A3N4IQD1_ASCIM</name>